<dbReference type="PANTHER" id="PTHR23092:SF48">
    <property type="entry name" value="NUCLEOTIDYLTRANSFERASE FAMILY PROTEIN"/>
    <property type="match status" value="1"/>
</dbReference>
<protein>
    <recommendedName>
        <fullName evidence="2">Poly(A) RNA polymerase mitochondrial-like central palm domain-containing protein</fullName>
    </recommendedName>
</protein>
<dbReference type="InterPro" id="IPR045862">
    <property type="entry name" value="Trf4-like"/>
</dbReference>
<dbReference type="PANTHER" id="PTHR23092">
    <property type="entry name" value="POLY(A) RNA POLYMERASE"/>
    <property type="match status" value="1"/>
</dbReference>
<comment type="caution">
    <text evidence="3">The sequence shown here is derived from an EMBL/GenBank/DDBJ whole genome shotgun (WGS) entry which is preliminary data.</text>
</comment>
<evidence type="ECO:0000313" key="3">
    <source>
        <dbReference type="EMBL" id="GMH17223.1"/>
    </source>
</evidence>
<dbReference type="GO" id="GO:0005730">
    <property type="term" value="C:nucleolus"/>
    <property type="evidence" value="ECO:0007669"/>
    <property type="project" value="TreeGrafter"/>
</dbReference>
<feature type="compositionally biased region" description="Basic residues" evidence="1">
    <location>
        <begin position="527"/>
        <end position="540"/>
    </location>
</feature>
<feature type="region of interest" description="Disordered" evidence="1">
    <location>
        <begin position="1"/>
        <end position="23"/>
    </location>
</feature>
<name>A0AAD3SSJ4_NEPGR</name>
<dbReference type="Gene3D" id="1.10.1410.10">
    <property type="match status" value="1"/>
</dbReference>
<dbReference type="InterPro" id="IPR043519">
    <property type="entry name" value="NT_sf"/>
</dbReference>
<feature type="region of interest" description="Disordered" evidence="1">
    <location>
        <begin position="522"/>
        <end position="565"/>
    </location>
</feature>
<organism evidence="3 4">
    <name type="scientific">Nepenthes gracilis</name>
    <name type="common">Slender pitcher plant</name>
    <dbReference type="NCBI Taxonomy" id="150966"/>
    <lineage>
        <taxon>Eukaryota</taxon>
        <taxon>Viridiplantae</taxon>
        <taxon>Streptophyta</taxon>
        <taxon>Embryophyta</taxon>
        <taxon>Tracheophyta</taxon>
        <taxon>Spermatophyta</taxon>
        <taxon>Magnoliopsida</taxon>
        <taxon>eudicotyledons</taxon>
        <taxon>Gunneridae</taxon>
        <taxon>Pentapetalae</taxon>
        <taxon>Caryophyllales</taxon>
        <taxon>Nepenthaceae</taxon>
        <taxon>Nepenthes</taxon>
    </lineage>
</organism>
<dbReference type="Gene3D" id="3.30.460.10">
    <property type="entry name" value="Beta Polymerase, domain 2"/>
    <property type="match status" value="1"/>
</dbReference>
<feature type="compositionally biased region" description="Low complexity" evidence="1">
    <location>
        <begin position="551"/>
        <end position="562"/>
    </location>
</feature>
<dbReference type="GO" id="GO:1990817">
    <property type="term" value="F:poly(A) RNA polymerase activity"/>
    <property type="evidence" value="ECO:0007669"/>
    <property type="project" value="InterPro"/>
</dbReference>
<dbReference type="GO" id="GO:0043634">
    <property type="term" value="P:polyadenylation-dependent ncRNA catabolic process"/>
    <property type="evidence" value="ECO:0007669"/>
    <property type="project" value="TreeGrafter"/>
</dbReference>
<evidence type="ECO:0000313" key="4">
    <source>
        <dbReference type="Proteomes" id="UP001279734"/>
    </source>
</evidence>
<proteinExistence type="predicted"/>
<dbReference type="GO" id="GO:0031499">
    <property type="term" value="C:TRAMP complex"/>
    <property type="evidence" value="ECO:0007669"/>
    <property type="project" value="TreeGrafter"/>
</dbReference>
<keyword evidence="4" id="KW-1185">Reference proteome</keyword>
<dbReference type="SUPFAM" id="SSF81301">
    <property type="entry name" value="Nucleotidyltransferase"/>
    <property type="match status" value="1"/>
</dbReference>
<dbReference type="EMBL" id="BSYO01000017">
    <property type="protein sequence ID" value="GMH17223.1"/>
    <property type="molecule type" value="Genomic_DNA"/>
</dbReference>
<feature type="region of interest" description="Disordered" evidence="1">
    <location>
        <begin position="1028"/>
        <end position="1107"/>
    </location>
</feature>
<gene>
    <name evidence="3" type="ORF">Nepgr_019064</name>
</gene>
<evidence type="ECO:0000259" key="2">
    <source>
        <dbReference type="Pfam" id="PF22600"/>
    </source>
</evidence>
<dbReference type="GO" id="GO:0003729">
    <property type="term" value="F:mRNA binding"/>
    <property type="evidence" value="ECO:0007669"/>
    <property type="project" value="TreeGrafter"/>
</dbReference>
<feature type="domain" description="Poly(A) RNA polymerase mitochondrial-like central palm" evidence="2">
    <location>
        <begin position="1224"/>
        <end position="1320"/>
    </location>
</feature>
<sequence length="1570" mass="174944">MDNNGRRSIPKLSDKSPKQRPRSLLMDAKQLIDTFPSYISLYSRRSSLSSTAAAASPNSDRSAILKWFSSLSVHHRLSYLTIIDHSFVQLLLQMLSKLHKHGNGTFIILPDLPSRNNLPDLCYRKSFGLLARIKESDELERLIRDSVFLFSSNDGESVRDCRCDVGCVDTVTFSEEFVGDVDRFVAAMDGISDSGFLFEDWSEMGADWVELGWLKAKGYYSMEAFVANRVEVALRLSWLSCNNVKKRGVKLRERASHVGAAANAYWRKKGCIDWWEKMEVSVKRKALRMLLGKSAKSLTGEILRGADSSLGNETWFFSKGLEHCVRYNCNSSGRVERNAEFGLSLDPTSHLPNPMPLLNAIDGLLVLQEIIAMILACDHGEYDREKLFFSSLDSVDTIWDCISRKLRGMLMVVSLDSTKIELLEDQGLKPPPNKFKEKFGGTSRRKKVKNRNMKKTNHATKTEVDFAPGMTLNDIESGLNHRENKDVSVSNKMDATLSINDPKCSLSSTVEGVGIQGLLPKVQTTARKSRKGSNKKKKLGGKLGVTDKVQSPSLSDNDVSSSCVPSQHEGELLQVSSHSIVWDMDAPKEKSNSSDNLKQNLGAACNCEVGSTMEDSRQIIEADNFVSLAEGSVSPQLECCQSSNKIRKNDIVPLKLECTNHTVYPSGFTPEIVGRKFENIQSNVGSCDGFEVPSKAVKKSFFCPKTHNAKHETTPTHAQNRSIYNGEAAISPAYPSYEWPSLAPYRFPSANSQHLPPATDRLHLEVGHNWYNRFQRSSIQQMHQLRNCQVESACGRILPQPLSMNLEWPPMVQNVNGLTSPLTCNYDSGFISRQQCALQQGFTSQSAHIGAVTGEDERKIAELSDVTNAQEISDEYDSHWVSEEEYEVHTMSRIDYNQYFGGGIMYWNPSEYPGAGFSRPPSLSSDDSSWAWREADVNRIVDDMVAFSSSYSTNGLASPSAAPFCSPFESLGPGHQALGYVRPGNEVTGKLLHNSSTMADLEAQEENAADCDAESGDSLPYPMLRPIVTPNMSRNSSRSDFKRNHDLRSPCVPPSRREQPRIKRPPSPVVLCVPRAPRPPPPSPVDHSRKQRGFPTARSGSSSPRHWGMRGWFHDANNLDEACVRRDGAEIVWPWGNKNFPAHQLVQPLAGALLQDQLIAISQLTHDQEHPDVTLPLQPPELLNCPTWKPSLVLMHNLLHEEIDCFCKQVAAENLTRRPYINWAVKRVTRSLQVLWPRSRTNIFGSNATGLSLPTSDVDLVVCLPPVRNLEPIKEAGILEGRNGIKETCLQHAARYLANQEWVKADSVKTVENTAIPIIMLVVEVPLDFITSLDSSNAQTPTNEPTQLTGEEGVCQTDIFGSDNFIPKCSDVNNDGKDAKSVRLDISFKSPSHTGLQTTELVKQLTDQFPASVPLALVLKQFLADRSLDQSYSGGLSSYCLVLLITRFLQHEHHRGRPINQNLGSIFMDFLYFFGNVFDPRKMRISIQGSGLYINRERGYSIDPIDIDDPLFPTNNVGKNCFRIHQCIKAFADAYSILEDELTCLANSSDASIRPRCQLLPKIIPSMVCS</sequence>
<dbReference type="GO" id="GO:0031123">
    <property type="term" value="P:RNA 3'-end processing"/>
    <property type="evidence" value="ECO:0007669"/>
    <property type="project" value="TreeGrafter"/>
</dbReference>
<feature type="compositionally biased region" description="Basic and acidic residues" evidence="1">
    <location>
        <begin position="1037"/>
        <end position="1048"/>
    </location>
</feature>
<dbReference type="Proteomes" id="UP001279734">
    <property type="component" value="Unassembled WGS sequence"/>
</dbReference>
<dbReference type="SUPFAM" id="SSF81631">
    <property type="entry name" value="PAP/OAS1 substrate-binding domain"/>
    <property type="match status" value="1"/>
</dbReference>
<reference evidence="3" key="1">
    <citation type="submission" date="2023-05" db="EMBL/GenBank/DDBJ databases">
        <title>Nepenthes gracilis genome sequencing.</title>
        <authorList>
            <person name="Fukushima K."/>
        </authorList>
    </citation>
    <scope>NUCLEOTIDE SEQUENCE</scope>
    <source>
        <strain evidence="3">SING2019-196</strain>
    </source>
</reference>
<evidence type="ECO:0000256" key="1">
    <source>
        <dbReference type="SAM" id="MobiDB-lite"/>
    </source>
</evidence>
<dbReference type="InterPro" id="IPR054708">
    <property type="entry name" value="MTPAP-like_central"/>
</dbReference>
<dbReference type="Pfam" id="PF22600">
    <property type="entry name" value="MTPAP-like_central"/>
    <property type="match status" value="1"/>
</dbReference>
<accession>A0AAD3SSJ4</accession>